<organism evidence="5 6">
    <name type="scientific">Sulfurimonas aquatica</name>
    <dbReference type="NCBI Taxonomy" id="2672570"/>
    <lineage>
        <taxon>Bacteria</taxon>
        <taxon>Pseudomonadati</taxon>
        <taxon>Campylobacterota</taxon>
        <taxon>Epsilonproteobacteria</taxon>
        <taxon>Campylobacterales</taxon>
        <taxon>Sulfurimonadaceae</taxon>
        <taxon>Sulfurimonas</taxon>
    </lineage>
</organism>
<dbReference type="RefSeq" id="WP_207560812.1">
    <property type="nucleotide sequence ID" value="NZ_CP046072.1"/>
</dbReference>
<accession>A0A975B0P7</accession>
<dbReference type="PANTHER" id="PTHR34596:SF2">
    <property type="entry name" value="CHITOPORIN"/>
    <property type="match status" value="1"/>
</dbReference>
<evidence type="ECO:0000256" key="4">
    <source>
        <dbReference type="SAM" id="SignalP"/>
    </source>
</evidence>
<dbReference type="GO" id="GO:0015288">
    <property type="term" value="F:porin activity"/>
    <property type="evidence" value="ECO:0007669"/>
    <property type="project" value="TreeGrafter"/>
</dbReference>
<protein>
    <submittedName>
        <fullName evidence="5">Outer membrane porin, OprD family</fullName>
    </submittedName>
</protein>
<comment type="similarity">
    <text evidence="1">Belongs to the outer membrane porin (Opr) (TC 1.B.25) family.</text>
</comment>
<reference evidence="5" key="2">
    <citation type="submission" date="2021-04" db="EMBL/GenBank/DDBJ databases">
        <title>Isolation and characterization of a novel species of the genus Sulfurimonas.</title>
        <authorList>
            <person name="Fukui M."/>
        </authorList>
    </citation>
    <scope>NUCLEOTIDE SEQUENCE</scope>
    <source>
        <strain evidence="5">H1576</strain>
    </source>
</reference>
<sequence>MKLLKISAVTAAVCLLATSVNADEKPKRELKGNMMEVYNTLPGKANSITEAFTDGTFYGRLRMNSFMYDSANPAALDHKVLGLGGSMIYKTASFKGFSATAAGYFSTVPYTTLERSEAPSAKMGNDLFSRYNVLTTDDWTMAVLGQAYLQYSAGKTTVKLGDQIFESFLTKSNDTKMMPNTFTGLVVENKDLPQTRVRGAYFTTQKLRSHTTSHDVITVGTSENATDSWDKYAGNDDSAKHGGLTWANFKAAGKDTENKLIVADLQNKSIENLKVDVTFGSVPGVVSSLTGELNYKIALPSGFSLTPGVRHMQQFDNGGGEVGGSSLDGKNVTWTGNTATYTNNGYKSANSLDSSLTMARLVLKQGPLKAQIAYSTVADEADIVAPWRGFPTGGYTRAMAQYNWYANTKTTAAEVHYDFGKAKIVSGLSAMVRYAIQDFDEVKTNLQSDSNMLHIDVIEKFTPDLYAKFRLGMRDNDVDTQSYNEYRFEINYLF</sequence>
<dbReference type="Proteomes" id="UP000671852">
    <property type="component" value="Chromosome"/>
</dbReference>
<keyword evidence="6" id="KW-1185">Reference proteome</keyword>
<gene>
    <name evidence="5" type="ORF">GJV85_07695</name>
</gene>
<evidence type="ECO:0000256" key="3">
    <source>
        <dbReference type="ARBA" id="ARBA00022729"/>
    </source>
</evidence>
<evidence type="ECO:0000313" key="6">
    <source>
        <dbReference type="Proteomes" id="UP000671852"/>
    </source>
</evidence>
<dbReference type="KEGG" id="saqt:GJV85_07695"/>
<reference evidence="5" key="1">
    <citation type="submission" date="2019-11" db="EMBL/GenBank/DDBJ databases">
        <authorList>
            <person name="Kojima H."/>
        </authorList>
    </citation>
    <scope>NUCLEOTIDE SEQUENCE</scope>
    <source>
        <strain evidence="5">H1576</strain>
    </source>
</reference>
<dbReference type="Gene3D" id="2.40.160.10">
    <property type="entry name" value="Porin"/>
    <property type="match status" value="1"/>
</dbReference>
<evidence type="ECO:0000256" key="2">
    <source>
        <dbReference type="ARBA" id="ARBA00022448"/>
    </source>
</evidence>
<evidence type="ECO:0000256" key="1">
    <source>
        <dbReference type="ARBA" id="ARBA00009075"/>
    </source>
</evidence>
<proteinExistence type="inferred from homology"/>
<dbReference type="GO" id="GO:0016020">
    <property type="term" value="C:membrane"/>
    <property type="evidence" value="ECO:0007669"/>
    <property type="project" value="InterPro"/>
</dbReference>
<keyword evidence="2" id="KW-0813">Transport</keyword>
<keyword evidence="3 4" id="KW-0732">Signal</keyword>
<dbReference type="PANTHER" id="PTHR34596">
    <property type="entry name" value="CHITOPORIN"/>
    <property type="match status" value="1"/>
</dbReference>
<feature type="signal peptide" evidence="4">
    <location>
        <begin position="1"/>
        <end position="22"/>
    </location>
</feature>
<dbReference type="InterPro" id="IPR005318">
    <property type="entry name" value="OM_porin_bac"/>
</dbReference>
<dbReference type="Pfam" id="PF03573">
    <property type="entry name" value="OprD"/>
    <property type="match status" value="1"/>
</dbReference>
<dbReference type="InterPro" id="IPR023614">
    <property type="entry name" value="Porin_dom_sf"/>
</dbReference>
<name>A0A975B0P7_9BACT</name>
<dbReference type="EMBL" id="CP046072">
    <property type="protein sequence ID" value="QSZ41995.1"/>
    <property type="molecule type" value="Genomic_DNA"/>
</dbReference>
<feature type="chain" id="PRO_5037515465" evidence="4">
    <location>
        <begin position="23"/>
        <end position="494"/>
    </location>
</feature>
<evidence type="ECO:0000313" key="5">
    <source>
        <dbReference type="EMBL" id="QSZ41995.1"/>
    </source>
</evidence>
<dbReference type="AlphaFoldDB" id="A0A975B0P7"/>